<sequence>MLAFVLNKYEPPFPTSSIKSRRCFDLVHVDIWGGYRTAALDGSRYFLNIVDDYSRATWVYLMKYKSDVERYIRLFCEFTRAQLGLPVRQFQADNGAEFQTLTLRTYYEEHGTVLQTSCTDTPQQNGVVERKHQHLLDTTRALMFHAGLPVHFWGDCVLAATYLINQLPAAPLAGKTPFELLLGKTPSYDHLRCFGCLVYAKDTHQGLDKFAARGRACIFLGYLATQKGYRVYDLNSHKIIVSRDVHFLELVFPYKKASSINNPREQPNLGGLDVMHGVHGSPPSCSHEEYPSHVPPASSSPLRHDDHESPFELEDELESSMEVTSPSSSPGPVTVPPSTTESVTSPAAGPAPPAPVEPR</sequence>
<proteinExistence type="predicted"/>
<dbReference type="InterPro" id="IPR039537">
    <property type="entry name" value="Retrotran_Ty1/copia-like"/>
</dbReference>
<feature type="domain" description="Integrase catalytic" evidence="2">
    <location>
        <begin position="10"/>
        <end position="185"/>
    </location>
</feature>
<evidence type="ECO:0000313" key="4">
    <source>
        <dbReference type="Proteomes" id="UP001497516"/>
    </source>
</evidence>
<dbReference type="SUPFAM" id="SSF53098">
    <property type="entry name" value="Ribonuclease H-like"/>
    <property type="match status" value="1"/>
</dbReference>
<name>A0AAV2GVL5_9ROSI</name>
<keyword evidence="4" id="KW-1185">Reference proteome</keyword>
<dbReference type="PANTHER" id="PTHR42648">
    <property type="entry name" value="TRANSPOSASE, PUTATIVE-RELATED"/>
    <property type="match status" value="1"/>
</dbReference>
<evidence type="ECO:0000256" key="1">
    <source>
        <dbReference type="SAM" id="MobiDB-lite"/>
    </source>
</evidence>
<evidence type="ECO:0000259" key="2">
    <source>
        <dbReference type="PROSITE" id="PS50994"/>
    </source>
</evidence>
<reference evidence="3 4" key="1">
    <citation type="submission" date="2024-04" db="EMBL/GenBank/DDBJ databases">
        <authorList>
            <person name="Fracassetti M."/>
        </authorList>
    </citation>
    <scope>NUCLEOTIDE SEQUENCE [LARGE SCALE GENOMIC DNA]</scope>
</reference>
<dbReference type="InterPro" id="IPR057670">
    <property type="entry name" value="SH3_retrovirus"/>
</dbReference>
<dbReference type="GO" id="GO:0015074">
    <property type="term" value="P:DNA integration"/>
    <property type="evidence" value="ECO:0007669"/>
    <property type="project" value="InterPro"/>
</dbReference>
<dbReference type="InterPro" id="IPR012337">
    <property type="entry name" value="RNaseH-like_sf"/>
</dbReference>
<dbReference type="GO" id="GO:0003676">
    <property type="term" value="F:nucleic acid binding"/>
    <property type="evidence" value="ECO:0007669"/>
    <property type="project" value="InterPro"/>
</dbReference>
<evidence type="ECO:0000313" key="3">
    <source>
        <dbReference type="EMBL" id="CAL1413648.1"/>
    </source>
</evidence>
<dbReference type="Pfam" id="PF00665">
    <property type="entry name" value="rve"/>
    <property type="match status" value="1"/>
</dbReference>
<dbReference type="Pfam" id="PF25597">
    <property type="entry name" value="SH3_retrovirus"/>
    <property type="match status" value="1"/>
</dbReference>
<feature type="region of interest" description="Disordered" evidence="1">
    <location>
        <begin position="262"/>
        <end position="359"/>
    </location>
</feature>
<dbReference type="EMBL" id="OZ034822">
    <property type="protein sequence ID" value="CAL1413648.1"/>
    <property type="molecule type" value="Genomic_DNA"/>
</dbReference>
<gene>
    <name evidence="3" type="ORF">LTRI10_LOCUS52865</name>
</gene>
<accession>A0AAV2GVL5</accession>
<dbReference type="Gene3D" id="3.30.420.10">
    <property type="entry name" value="Ribonuclease H-like superfamily/Ribonuclease H"/>
    <property type="match status" value="1"/>
</dbReference>
<dbReference type="PROSITE" id="PS50994">
    <property type="entry name" value="INTEGRASE"/>
    <property type="match status" value="1"/>
</dbReference>
<dbReference type="Proteomes" id="UP001497516">
    <property type="component" value="Chromosome 9"/>
</dbReference>
<dbReference type="PANTHER" id="PTHR42648:SF31">
    <property type="entry name" value="RNA-DIRECTED DNA POLYMERASE"/>
    <property type="match status" value="1"/>
</dbReference>
<dbReference type="InterPro" id="IPR001584">
    <property type="entry name" value="Integrase_cat-core"/>
</dbReference>
<dbReference type="InterPro" id="IPR036397">
    <property type="entry name" value="RNaseH_sf"/>
</dbReference>
<dbReference type="AlphaFoldDB" id="A0AAV2GVL5"/>
<organism evidence="3 4">
    <name type="scientific">Linum trigynum</name>
    <dbReference type="NCBI Taxonomy" id="586398"/>
    <lineage>
        <taxon>Eukaryota</taxon>
        <taxon>Viridiplantae</taxon>
        <taxon>Streptophyta</taxon>
        <taxon>Embryophyta</taxon>
        <taxon>Tracheophyta</taxon>
        <taxon>Spermatophyta</taxon>
        <taxon>Magnoliopsida</taxon>
        <taxon>eudicotyledons</taxon>
        <taxon>Gunneridae</taxon>
        <taxon>Pentapetalae</taxon>
        <taxon>rosids</taxon>
        <taxon>fabids</taxon>
        <taxon>Malpighiales</taxon>
        <taxon>Linaceae</taxon>
        <taxon>Linum</taxon>
    </lineage>
</organism>
<protein>
    <recommendedName>
        <fullName evidence="2">Integrase catalytic domain-containing protein</fullName>
    </recommendedName>
</protein>
<feature type="compositionally biased region" description="Low complexity" evidence="1">
    <location>
        <begin position="320"/>
        <end position="348"/>
    </location>
</feature>
<feature type="compositionally biased region" description="Pro residues" evidence="1">
    <location>
        <begin position="349"/>
        <end position="359"/>
    </location>
</feature>